<evidence type="ECO:0000313" key="2">
    <source>
        <dbReference type="Proteomes" id="UP000298030"/>
    </source>
</evidence>
<sequence length="139" mass="16011">MHESTRVFKAIAQWLSEYAKNKSGETSGRRPQVAGFVYLQDITQKRINNRQNIDFLRLQQLSDAGGDSYSKLVLATYQWPADKGLERYKQCLEREKELANNFWKDFIAKGAKLFRVEDSGHGPKQVVVEVLRNPHIVLS</sequence>
<organism evidence="1 2">
    <name type="scientific">Coprinellus micaceus</name>
    <name type="common">Glistening ink-cap mushroom</name>
    <name type="synonym">Coprinus micaceus</name>
    <dbReference type="NCBI Taxonomy" id="71717"/>
    <lineage>
        <taxon>Eukaryota</taxon>
        <taxon>Fungi</taxon>
        <taxon>Dikarya</taxon>
        <taxon>Basidiomycota</taxon>
        <taxon>Agaricomycotina</taxon>
        <taxon>Agaricomycetes</taxon>
        <taxon>Agaricomycetidae</taxon>
        <taxon>Agaricales</taxon>
        <taxon>Agaricineae</taxon>
        <taxon>Psathyrellaceae</taxon>
        <taxon>Coprinellus</taxon>
    </lineage>
</organism>
<protein>
    <submittedName>
        <fullName evidence="1">Uncharacterized protein</fullName>
    </submittedName>
</protein>
<dbReference type="OrthoDB" id="8954335at2759"/>
<proteinExistence type="predicted"/>
<accession>A0A4Y7T559</accession>
<comment type="caution">
    <text evidence="1">The sequence shown here is derived from an EMBL/GenBank/DDBJ whole genome shotgun (WGS) entry which is preliminary data.</text>
</comment>
<name>A0A4Y7T559_COPMI</name>
<reference evidence="1 2" key="1">
    <citation type="journal article" date="2019" name="Nat. Ecol. Evol.">
        <title>Megaphylogeny resolves global patterns of mushroom evolution.</title>
        <authorList>
            <person name="Varga T."/>
            <person name="Krizsan K."/>
            <person name="Foldi C."/>
            <person name="Dima B."/>
            <person name="Sanchez-Garcia M."/>
            <person name="Sanchez-Ramirez S."/>
            <person name="Szollosi G.J."/>
            <person name="Szarkandi J.G."/>
            <person name="Papp V."/>
            <person name="Albert L."/>
            <person name="Andreopoulos W."/>
            <person name="Angelini C."/>
            <person name="Antonin V."/>
            <person name="Barry K.W."/>
            <person name="Bougher N.L."/>
            <person name="Buchanan P."/>
            <person name="Buyck B."/>
            <person name="Bense V."/>
            <person name="Catcheside P."/>
            <person name="Chovatia M."/>
            <person name="Cooper J."/>
            <person name="Damon W."/>
            <person name="Desjardin D."/>
            <person name="Finy P."/>
            <person name="Geml J."/>
            <person name="Haridas S."/>
            <person name="Hughes K."/>
            <person name="Justo A."/>
            <person name="Karasinski D."/>
            <person name="Kautmanova I."/>
            <person name="Kiss B."/>
            <person name="Kocsube S."/>
            <person name="Kotiranta H."/>
            <person name="LaButti K.M."/>
            <person name="Lechner B.E."/>
            <person name="Liimatainen K."/>
            <person name="Lipzen A."/>
            <person name="Lukacs Z."/>
            <person name="Mihaltcheva S."/>
            <person name="Morgado L.N."/>
            <person name="Niskanen T."/>
            <person name="Noordeloos M.E."/>
            <person name="Ohm R.A."/>
            <person name="Ortiz-Santana B."/>
            <person name="Ovrebo C."/>
            <person name="Racz N."/>
            <person name="Riley R."/>
            <person name="Savchenko A."/>
            <person name="Shiryaev A."/>
            <person name="Soop K."/>
            <person name="Spirin V."/>
            <person name="Szebenyi C."/>
            <person name="Tomsovsky M."/>
            <person name="Tulloss R.E."/>
            <person name="Uehling J."/>
            <person name="Grigoriev I.V."/>
            <person name="Vagvolgyi C."/>
            <person name="Papp T."/>
            <person name="Martin F.M."/>
            <person name="Miettinen O."/>
            <person name="Hibbett D.S."/>
            <person name="Nagy L.G."/>
        </authorList>
    </citation>
    <scope>NUCLEOTIDE SEQUENCE [LARGE SCALE GENOMIC DNA]</scope>
    <source>
        <strain evidence="1 2">FP101781</strain>
    </source>
</reference>
<dbReference type="Proteomes" id="UP000298030">
    <property type="component" value="Unassembled WGS sequence"/>
</dbReference>
<gene>
    <name evidence="1" type="ORF">FA13DRAFT_1734999</name>
</gene>
<keyword evidence="2" id="KW-1185">Reference proteome</keyword>
<dbReference type="AlphaFoldDB" id="A0A4Y7T559"/>
<dbReference type="EMBL" id="QPFP01000028">
    <property type="protein sequence ID" value="TEB29303.1"/>
    <property type="molecule type" value="Genomic_DNA"/>
</dbReference>
<evidence type="ECO:0000313" key="1">
    <source>
        <dbReference type="EMBL" id="TEB29303.1"/>
    </source>
</evidence>